<proteinExistence type="predicted"/>
<evidence type="ECO:0000313" key="2">
    <source>
        <dbReference type="EMBL" id="STD11978.1"/>
    </source>
</evidence>
<comment type="caution">
    <text evidence="2">The sequence shown here is derived from an EMBL/GenBank/DDBJ whole genome shotgun (WGS) entry which is preliminary data.</text>
</comment>
<evidence type="ECO:0000313" key="3">
    <source>
        <dbReference type="Proteomes" id="UP000254118"/>
    </source>
</evidence>
<keyword evidence="1" id="KW-1133">Transmembrane helix</keyword>
<dbReference type="Proteomes" id="UP000254118">
    <property type="component" value="Unassembled WGS sequence"/>
</dbReference>
<evidence type="ECO:0000256" key="1">
    <source>
        <dbReference type="SAM" id="Phobius"/>
    </source>
</evidence>
<sequence>MSALEAAITSVSVRDRLPFGMCLWALTTFVGKVWTTCLARVFYARMGGSDCFLAVAVTSDKSCVAVFFMGAYFS</sequence>
<accession>A0AA46BP99</accession>
<name>A0AA46BP99_9MICO</name>
<protein>
    <submittedName>
        <fullName evidence="2">Uncharacterized protein</fullName>
    </submittedName>
</protein>
<keyword evidence="1" id="KW-0812">Transmembrane</keyword>
<organism evidence="2 3">
    <name type="scientific">Dermatophilus congolensis</name>
    <dbReference type="NCBI Taxonomy" id="1863"/>
    <lineage>
        <taxon>Bacteria</taxon>
        <taxon>Bacillati</taxon>
        <taxon>Actinomycetota</taxon>
        <taxon>Actinomycetes</taxon>
        <taxon>Micrococcales</taxon>
        <taxon>Dermatophilaceae</taxon>
        <taxon>Dermatophilus</taxon>
    </lineage>
</organism>
<gene>
    <name evidence="2" type="ORF">NCTC7915_01701</name>
</gene>
<dbReference type="EMBL" id="UFYA01000001">
    <property type="protein sequence ID" value="STD11978.1"/>
    <property type="molecule type" value="Genomic_DNA"/>
</dbReference>
<keyword evidence="1" id="KW-0472">Membrane</keyword>
<reference evidence="2 3" key="1">
    <citation type="submission" date="2018-06" db="EMBL/GenBank/DDBJ databases">
        <authorList>
            <consortium name="Pathogen Informatics"/>
            <person name="Doyle S."/>
        </authorList>
    </citation>
    <scope>NUCLEOTIDE SEQUENCE [LARGE SCALE GENOMIC DNA]</scope>
    <source>
        <strain evidence="2 3">NCTC7915</strain>
    </source>
</reference>
<feature type="transmembrane region" description="Helical" evidence="1">
    <location>
        <begin position="51"/>
        <end position="73"/>
    </location>
</feature>
<feature type="transmembrane region" description="Helical" evidence="1">
    <location>
        <begin position="17"/>
        <end position="39"/>
    </location>
</feature>
<dbReference type="AlphaFoldDB" id="A0AA46BP99"/>